<name>A0A660KWP6_9ACTN</name>
<dbReference type="Proteomes" id="UP000278962">
    <property type="component" value="Unassembled WGS sequence"/>
</dbReference>
<accession>A0A660KWP6</accession>
<feature type="compositionally biased region" description="Basic and acidic residues" evidence="1">
    <location>
        <begin position="212"/>
        <end position="223"/>
    </location>
</feature>
<reference evidence="2 3" key="1">
    <citation type="submission" date="2018-10" db="EMBL/GenBank/DDBJ databases">
        <title>Genomic Encyclopedia of Archaeal and Bacterial Type Strains, Phase II (KMG-II): from individual species to whole genera.</title>
        <authorList>
            <person name="Goeker M."/>
        </authorList>
    </citation>
    <scope>NUCLEOTIDE SEQUENCE [LARGE SCALE GENOMIC DNA]</scope>
    <source>
        <strain evidence="2 3">DSM 14954</strain>
    </source>
</reference>
<evidence type="ECO:0000313" key="2">
    <source>
        <dbReference type="EMBL" id="RKQ86086.1"/>
    </source>
</evidence>
<comment type="caution">
    <text evidence="2">The sequence shown here is derived from an EMBL/GenBank/DDBJ whole genome shotgun (WGS) entry which is preliminary data.</text>
</comment>
<sequence>MLSERAEAEDMSRKKLIAGAATLAVLAGGSAAVAATNDRKAEETAVLADAAKRLGVSSDQLKSALSAAEDAQLDAAVKAGTITQTQADQIKARRAADGTVLSLGHGGPGGRGGHGGPGGSRFLLDDAAKAIGITEDSLKRQLRDGKTLEAIAKAKGKTLAEVQAAVKEAAIARLDADLKAKTITQAQHDEAVERLDDQLSHLADGGFGKGGPRGERPPGDATP</sequence>
<keyword evidence="3" id="KW-1185">Reference proteome</keyword>
<organism evidence="2 3">
    <name type="scientific">Solirubrobacter pauli</name>
    <dbReference type="NCBI Taxonomy" id="166793"/>
    <lineage>
        <taxon>Bacteria</taxon>
        <taxon>Bacillati</taxon>
        <taxon>Actinomycetota</taxon>
        <taxon>Thermoleophilia</taxon>
        <taxon>Solirubrobacterales</taxon>
        <taxon>Solirubrobacteraceae</taxon>
        <taxon>Solirubrobacter</taxon>
    </lineage>
</organism>
<evidence type="ECO:0000313" key="3">
    <source>
        <dbReference type="Proteomes" id="UP000278962"/>
    </source>
</evidence>
<protein>
    <submittedName>
        <fullName evidence="2">Uncharacterized protein</fullName>
    </submittedName>
</protein>
<feature type="region of interest" description="Disordered" evidence="1">
    <location>
        <begin position="198"/>
        <end position="223"/>
    </location>
</feature>
<gene>
    <name evidence="2" type="ORF">C8N24_4095</name>
</gene>
<dbReference type="AlphaFoldDB" id="A0A660KWP6"/>
<evidence type="ECO:0000256" key="1">
    <source>
        <dbReference type="SAM" id="MobiDB-lite"/>
    </source>
</evidence>
<dbReference type="EMBL" id="RBIL01000002">
    <property type="protein sequence ID" value="RKQ86086.1"/>
    <property type="molecule type" value="Genomic_DNA"/>
</dbReference>
<proteinExistence type="predicted"/>